<keyword evidence="3" id="KW-1185">Reference proteome</keyword>
<organism evidence="2 3">
    <name type="scientific">Pseudoalteromonas luteoviolacea DSM 6061</name>
    <dbReference type="NCBI Taxonomy" id="1365250"/>
    <lineage>
        <taxon>Bacteria</taxon>
        <taxon>Pseudomonadati</taxon>
        <taxon>Pseudomonadota</taxon>
        <taxon>Gammaproteobacteria</taxon>
        <taxon>Alteromonadales</taxon>
        <taxon>Pseudoalteromonadaceae</taxon>
        <taxon>Pseudoalteromonas</taxon>
    </lineage>
</organism>
<sequence>MMVRTLSVFLVLVFLSGCSVSSYTQSEQQLVESSRHQGLQMYFGLSKPTGGVITNAQWHEFETKHLAKTFTGFNLVTGAGYYKGKKEGSKIVTLYEVTPKDITAAKSLASKYCEMFNQDSVLIVQLGVEKIMFVSKEPS</sequence>
<feature type="signal peptide" evidence="1">
    <location>
        <begin position="1"/>
        <end position="24"/>
    </location>
</feature>
<gene>
    <name evidence="2" type="ORF">N475_13455</name>
</gene>
<evidence type="ECO:0000256" key="1">
    <source>
        <dbReference type="SAM" id="SignalP"/>
    </source>
</evidence>
<reference evidence="2 3" key="1">
    <citation type="submission" date="2013-07" db="EMBL/GenBank/DDBJ databases">
        <title>Comparative Genomic and Metabolomic Analysis of Twelve Strains of Pseudoalteromonas luteoviolacea.</title>
        <authorList>
            <person name="Vynne N.G."/>
            <person name="Mansson M."/>
            <person name="Gram L."/>
        </authorList>
    </citation>
    <scope>NUCLEOTIDE SEQUENCE [LARGE SCALE GENOMIC DNA]</scope>
    <source>
        <strain evidence="2 3">DSM 6061</strain>
    </source>
</reference>
<comment type="caution">
    <text evidence="2">The sequence shown here is derived from an EMBL/GenBank/DDBJ whole genome shotgun (WGS) entry which is preliminary data.</text>
</comment>
<accession>A0A166X7C3</accession>
<dbReference type="AlphaFoldDB" id="A0A166X7C3"/>
<evidence type="ECO:0008006" key="4">
    <source>
        <dbReference type="Google" id="ProtNLM"/>
    </source>
</evidence>
<evidence type="ECO:0000313" key="2">
    <source>
        <dbReference type="EMBL" id="KZN39760.1"/>
    </source>
</evidence>
<dbReference type="InterPro" id="IPR021957">
    <property type="entry name" value="DUF3574"/>
</dbReference>
<dbReference type="Proteomes" id="UP000076643">
    <property type="component" value="Unassembled WGS sequence"/>
</dbReference>
<protein>
    <recommendedName>
        <fullName evidence="4">DUF3574 domain-containing protein</fullName>
    </recommendedName>
</protein>
<dbReference type="PROSITE" id="PS51257">
    <property type="entry name" value="PROKAR_LIPOPROTEIN"/>
    <property type="match status" value="1"/>
</dbReference>
<dbReference type="EMBL" id="AUYB01000098">
    <property type="protein sequence ID" value="KZN39760.1"/>
    <property type="molecule type" value="Genomic_DNA"/>
</dbReference>
<proteinExistence type="predicted"/>
<dbReference type="RefSeq" id="WP_063365091.1">
    <property type="nucleotide sequence ID" value="NZ_AQHB01000023.1"/>
</dbReference>
<evidence type="ECO:0000313" key="3">
    <source>
        <dbReference type="Proteomes" id="UP000076643"/>
    </source>
</evidence>
<dbReference type="PATRIC" id="fig|1365250.3.peg.1922"/>
<dbReference type="Pfam" id="PF12098">
    <property type="entry name" value="DUF3574"/>
    <property type="match status" value="1"/>
</dbReference>
<name>A0A166X7C3_9GAMM</name>
<keyword evidence="1" id="KW-0732">Signal</keyword>
<feature type="chain" id="PRO_5007882183" description="DUF3574 domain-containing protein" evidence="1">
    <location>
        <begin position="25"/>
        <end position="139"/>
    </location>
</feature>